<gene>
    <name evidence="1" type="ORF">H9867_06965</name>
</gene>
<dbReference type="Pfam" id="PF11305">
    <property type="entry name" value="DUF3107"/>
    <property type="match status" value="1"/>
</dbReference>
<dbReference type="Proteomes" id="UP000824189">
    <property type="component" value="Unassembled WGS sequence"/>
</dbReference>
<evidence type="ECO:0000313" key="2">
    <source>
        <dbReference type="Proteomes" id="UP000824189"/>
    </source>
</evidence>
<proteinExistence type="predicted"/>
<evidence type="ECO:0000313" key="1">
    <source>
        <dbReference type="EMBL" id="HIW96205.1"/>
    </source>
</evidence>
<reference evidence="1" key="2">
    <citation type="submission" date="2021-04" db="EMBL/GenBank/DDBJ databases">
        <authorList>
            <person name="Gilroy R."/>
        </authorList>
    </citation>
    <scope>NUCLEOTIDE SEQUENCE</scope>
    <source>
        <strain evidence="1">4376</strain>
    </source>
</reference>
<comment type="caution">
    <text evidence="1">The sequence shown here is derived from an EMBL/GenBank/DDBJ whole genome shotgun (WGS) entry which is preliminary data.</text>
</comment>
<protein>
    <submittedName>
        <fullName evidence="1">DUF3107 domain-containing protein</fullName>
    </submittedName>
</protein>
<dbReference type="AlphaFoldDB" id="A0A9D1RYZ1"/>
<accession>A0A9D1RYZ1</accession>
<sequence>MQIKIGFAHNSRELVINTDQESGKSQDEIVRQLEEFLSQSADHATTTIEGAKGSRYVLVRSQVAYVEVGAEQKHSVGFIR</sequence>
<name>A0A9D1RYZ1_9CORY</name>
<reference evidence="1" key="1">
    <citation type="journal article" date="2021" name="PeerJ">
        <title>Extensive microbial diversity within the chicken gut microbiome revealed by metagenomics and culture.</title>
        <authorList>
            <person name="Gilroy R."/>
            <person name="Ravi A."/>
            <person name="Getino M."/>
            <person name="Pursley I."/>
            <person name="Horton D.L."/>
            <person name="Alikhan N.F."/>
            <person name="Baker D."/>
            <person name="Gharbi K."/>
            <person name="Hall N."/>
            <person name="Watson M."/>
            <person name="Adriaenssens E.M."/>
            <person name="Foster-Nyarko E."/>
            <person name="Jarju S."/>
            <person name="Secka A."/>
            <person name="Antonio M."/>
            <person name="Oren A."/>
            <person name="Chaudhuri R.R."/>
            <person name="La Ragione R."/>
            <person name="Hildebrand F."/>
            <person name="Pallen M.J."/>
        </authorList>
    </citation>
    <scope>NUCLEOTIDE SEQUENCE</scope>
    <source>
        <strain evidence="1">4376</strain>
    </source>
</reference>
<organism evidence="1 2">
    <name type="scientific">Candidatus Corynebacterium gallistercoris</name>
    <dbReference type="NCBI Taxonomy" id="2838530"/>
    <lineage>
        <taxon>Bacteria</taxon>
        <taxon>Bacillati</taxon>
        <taxon>Actinomycetota</taxon>
        <taxon>Actinomycetes</taxon>
        <taxon>Mycobacteriales</taxon>
        <taxon>Corynebacteriaceae</taxon>
        <taxon>Corynebacterium</taxon>
    </lineage>
</organism>
<dbReference type="InterPro" id="IPR021456">
    <property type="entry name" value="DUF3107"/>
</dbReference>
<dbReference type="EMBL" id="DXFZ01000087">
    <property type="protein sequence ID" value="HIW96205.1"/>
    <property type="molecule type" value="Genomic_DNA"/>
</dbReference>